<reference evidence="1" key="2">
    <citation type="journal article" date="2015" name="Data Brief">
        <title>Shoot transcriptome of the giant reed, Arundo donax.</title>
        <authorList>
            <person name="Barrero R.A."/>
            <person name="Guerrero F.D."/>
            <person name="Moolhuijzen P."/>
            <person name="Goolsby J.A."/>
            <person name="Tidwell J."/>
            <person name="Bellgard S.E."/>
            <person name="Bellgard M.I."/>
        </authorList>
    </citation>
    <scope>NUCLEOTIDE SEQUENCE</scope>
    <source>
        <tissue evidence="1">Shoot tissue taken approximately 20 cm above the soil surface</tissue>
    </source>
</reference>
<organism evidence="1">
    <name type="scientific">Arundo donax</name>
    <name type="common">Giant reed</name>
    <name type="synonym">Donax arundinaceus</name>
    <dbReference type="NCBI Taxonomy" id="35708"/>
    <lineage>
        <taxon>Eukaryota</taxon>
        <taxon>Viridiplantae</taxon>
        <taxon>Streptophyta</taxon>
        <taxon>Embryophyta</taxon>
        <taxon>Tracheophyta</taxon>
        <taxon>Spermatophyta</taxon>
        <taxon>Magnoliopsida</taxon>
        <taxon>Liliopsida</taxon>
        <taxon>Poales</taxon>
        <taxon>Poaceae</taxon>
        <taxon>PACMAD clade</taxon>
        <taxon>Arundinoideae</taxon>
        <taxon>Arundineae</taxon>
        <taxon>Arundo</taxon>
    </lineage>
</organism>
<proteinExistence type="predicted"/>
<protein>
    <submittedName>
        <fullName evidence="1">Uncharacterized protein</fullName>
    </submittedName>
</protein>
<dbReference type="AlphaFoldDB" id="A0A0A9F4A5"/>
<evidence type="ECO:0000313" key="1">
    <source>
        <dbReference type="EMBL" id="JAE06039.1"/>
    </source>
</evidence>
<dbReference type="EMBL" id="GBRH01191857">
    <property type="protein sequence ID" value="JAE06039.1"/>
    <property type="molecule type" value="Transcribed_RNA"/>
</dbReference>
<accession>A0A0A9F4A5</accession>
<sequence length="16" mass="1797">MVSVQCFGTRTARVEL</sequence>
<name>A0A0A9F4A5_ARUDO</name>
<reference evidence="1" key="1">
    <citation type="submission" date="2014-09" db="EMBL/GenBank/DDBJ databases">
        <authorList>
            <person name="Magalhaes I.L.F."/>
            <person name="Oliveira U."/>
            <person name="Santos F.R."/>
            <person name="Vidigal T.H.D.A."/>
            <person name="Brescovit A.D."/>
            <person name="Santos A.J."/>
        </authorList>
    </citation>
    <scope>NUCLEOTIDE SEQUENCE</scope>
    <source>
        <tissue evidence="1">Shoot tissue taken approximately 20 cm above the soil surface</tissue>
    </source>
</reference>